<dbReference type="FunFam" id="2.30.30.770:FF:000001">
    <property type="entry name" value="60S ribosomal protein L27"/>
    <property type="match status" value="1"/>
</dbReference>
<dbReference type="VEuPathDB" id="MicrosporidiaDB:DI09_52p150"/>
<evidence type="ECO:0000313" key="5">
    <source>
        <dbReference type="Proteomes" id="UP000029725"/>
    </source>
</evidence>
<dbReference type="GO" id="GO:0003735">
    <property type="term" value="F:structural constituent of ribosome"/>
    <property type="evidence" value="ECO:0007669"/>
    <property type="project" value="InterPro"/>
</dbReference>
<dbReference type="GeneID" id="25260249"/>
<dbReference type="PANTHER" id="PTHR10497">
    <property type="entry name" value="60S RIBOSOMAL PROTEIN L27"/>
    <property type="match status" value="1"/>
</dbReference>
<accession>A0A098VPB3</accession>
<dbReference type="GO" id="GO:0005840">
    <property type="term" value="C:ribosome"/>
    <property type="evidence" value="ECO:0007669"/>
    <property type="project" value="UniProtKB-KW"/>
</dbReference>
<organism evidence="4 5">
    <name type="scientific">Mitosporidium daphniae</name>
    <dbReference type="NCBI Taxonomy" id="1485682"/>
    <lineage>
        <taxon>Eukaryota</taxon>
        <taxon>Fungi</taxon>
        <taxon>Fungi incertae sedis</taxon>
        <taxon>Microsporidia</taxon>
        <taxon>Mitosporidium</taxon>
    </lineage>
</organism>
<dbReference type="OrthoDB" id="2365484at2759"/>
<reference evidence="4 5" key="1">
    <citation type="submission" date="2014-04" db="EMBL/GenBank/DDBJ databases">
        <title>A new species of microsporidia sheds light on the evolution of extreme parasitism.</title>
        <authorList>
            <person name="Haag K.L."/>
            <person name="James T.Y."/>
            <person name="Larsson R."/>
            <person name="Schaer T.M."/>
            <person name="Refardt D."/>
            <person name="Pombert J.-F."/>
            <person name="Ebert D."/>
        </authorList>
    </citation>
    <scope>NUCLEOTIDE SEQUENCE [LARGE SCALE GENOMIC DNA]</scope>
    <source>
        <strain evidence="4 5">UGP3</strain>
        <tissue evidence="4">Spores</tissue>
    </source>
</reference>
<dbReference type="HOGENOM" id="CLU_067359_0_1_1"/>
<dbReference type="AlphaFoldDB" id="A0A098VPB3"/>
<evidence type="ECO:0000313" key="4">
    <source>
        <dbReference type="EMBL" id="KGG50862.1"/>
    </source>
</evidence>
<dbReference type="GO" id="GO:0006412">
    <property type="term" value="P:translation"/>
    <property type="evidence" value="ECO:0007669"/>
    <property type="project" value="InterPro"/>
</dbReference>
<dbReference type="EMBL" id="JMKJ01000477">
    <property type="protein sequence ID" value="KGG50862.1"/>
    <property type="molecule type" value="Genomic_DNA"/>
</dbReference>
<comment type="similarity">
    <text evidence="1">Belongs to the eukaryotic ribosomal protein eL27 family.</text>
</comment>
<proteinExistence type="inferred from homology"/>
<dbReference type="Gene3D" id="2.30.30.770">
    <property type="match status" value="1"/>
</dbReference>
<dbReference type="GO" id="GO:1990904">
    <property type="term" value="C:ribonucleoprotein complex"/>
    <property type="evidence" value="ECO:0007669"/>
    <property type="project" value="UniProtKB-KW"/>
</dbReference>
<protein>
    <submittedName>
        <fullName evidence="4">60S ribosomal protein L27</fullName>
    </submittedName>
</protein>
<dbReference type="Pfam" id="PF01777">
    <property type="entry name" value="Ribosomal_L27e"/>
    <property type="match status" value="1"/>
</dbReference>
<evidence type="ECO:0000256" key="1">
    <source>
        <dbReference type="ARBA" id="ARBA00009124"/>
    </source>
</evidence>
<name>A0A098VPB3_9MICR</name>
<dbReference type="CDD" id="cd06090">
    <property type="entry name" value="KOW_RPL27"/>
    <property type="match status" value="1"/>
</dbReference>
<sequence>MSSSKTATPAALPSKTPAVASTINATTQTAPIKILRPGKVVILLNGRYAGHKAFIVNPFEGNPSKSRSFAHALVVGIKKAPMKVTKAMSKRKIRNRSRVKTFIKVINYNHLMPTRYSIDVDLKNVVNLDVASDASKRKSACTVVSKKLEEKYKVGGSKWFFSKLRF</sequence>
<evidence type="ECO:0000256" key="2">
    <source>
        <dbReference type="ARBA" id="ARBA00022980"/>
    </source>
</evidence>
<comment type="caution">
    <text evidence="4">The sequence shown here is derived from an EMBL/GenBank/DDBJ whole genome shotgun (WGS) entry which is preliminary data.</text>
</comment>
<keyword evidence="2 4" id="KW-0689">Ribosomal protein</keyword>
<dbReference type="InterPro" id="IPR038655">
    <property type="entry name" value="Ribosomal_eL27_sf"/>
</dbReference>
<dbReference type="SUPFAM" id="SSF50104">
    <property type="entry name" value="Translation proteins SH3-like domain"/>
    <property type="match status" value="1"/>
</dbReference>
<dbReference type="Proteomes" id="UP000029725">
    <property type="component" value="Unassembled WGS sequence"/>
</dbReference>
<dbReference type="RefSeq" id="XP_013237289.1">
    <property type="nucleotide sequence ID" value="XM_013381835.1"/>
</dbReference>
<dbReference type="InterPro" id="IPR041991">
    <property type="entry name" value="Ribosomal_eL27_KOW"/>
</dbReference>
<keyword evidence="3" id="KW-0687">Ribonucleoprotein</keyword>
<keyword evidence="5" id="KW-1185">Reference proteome</keyword>
<dbReference type="InterPro" id="IPR001141">
    <property type="entry name" value="Ribosomal_eL27"/>
</dbReference>
<evidence type="ECO:0000256" key="3">
    <source>
        <dbReference type="ARBA" id="ARBA00023274"/>
    </source>
</evidence>
<dbReference type="InterPro" id="IPR008991">
    <property type="entry name" value="Translation_prot_SH3-like_sf"/>
</dbReference>
<gene>
    <name evidence="4" type="ORF">DI09_52p150</name>
</gene>